<name>A0A261VBP5_9BORD</name>
<dbReference type="GO" id="GO:0016787">
    <property type="term" value="F:hydrolase activity"/>
    <property type="evidence" value="ECO:0007669"/>
    <property type="project" value="UniProtKB-KW"/>
</dbReference>
<dbReference type="OrthoDB" id="5443440at2"/>
<proteinExistence type="inferred from homology"/>
<accession>A0A261VBP5</accession>
<feature type="domain" description="Metallo-beta-lactamase" evidence="6">
    <location>
        <begin position="52"/>
        <end position="252"/>
    </location>
</feature>
<evidence type="ECO:0000256" key="4">
    <source>
        <dbReference type="ARBA" id="ARBA00022801"/>
    </source>
</evidence>
<dbReference type="Pfam" id="PF00753">
    <property type="entry name" value="Lactamase_B"/>
    <property type="match status" value="1"/>
</dbReference>
<dbReference type="RefSeq" id="WP_094815401.1">
    <property type="nucleotide sequence ID" value="NZ_NEVU01000003.1"/>
</dbReference>
<dbReference type="Proteomes" id="UP000216429">
    <property type="component" value="Unassembled WGS sequence"/>
</dbReference>
<dbReference type="SUPFAM" id="SSF56281">
    <property type="entry name" value="Metallo-hydrolase/oxidoreductase"/>
    <property type="match status" value="1"/>
</dbReference>
<dbReference type="CDD" id="cd07729">
    <property type="entry name" value="AHL_lactonase_MBL-fold"/>
    <property type="match status" value="1"/>
</dbReference>
<comment type="caution">
    <text evidence="7">The sequence shown here is derived from an EMBL/GenBank/DDBJ whole genome shotgun (WGS) entry which is preliminary data.</text>
</comment>
<dbReference type="GO" id="GO:0046872">
    <property type="term" value="F:metal ion binding"/>
    <property type="evidence" value="ECO:0007669"/>
    <property type="project" value="UniProtKB-KW"/>
</dbReference>
<dbReference type="InterPro" id="IPR051013">
    <property type="entry name" value="MBL_superfamily_lactonases"/>
</dbReference>
<dbReference type="InterPro" id="IPR036866">
    <property type="entry name" value="RibonucZ/Hydroxyglut_hydro"/>
</dbReference>
<keyword evidence="3" id="KW-0479">Metal-binding</keyword>
<dbReference type="AlphaFoldDB" id="A0A261VBP5"/>
<dbReference type="InterPro" id="IPR001279">
    <property type="entry name" value="Metallo-B-lactamas"/>
</dbReference>
<evidence type="ECO:0000256" key="5">
    <source>
        <dbReference type="ARBA" id="ARBA00022833"/>
    </source>
</evidence>
<dbReference type="SMART" id="SM00849">
    <property type="entry name" value="Lactamase_B"/>
    <property type="match status" value="1"/>
</dbReference>
<dbReference type="PANTHER" id="PTHR42978">
    <property type="entry name" value="QUORUM-QUENCHING LACTONASE YTNP-RELATED-RELATED"/>
    <property type="match status" value="1"/>
</dbReference>
<evidence type="ECO:0000256" key="3">
    <source>
        <dbReference type="ARBA" id="ARBA00022723"/>
    </source>
</evidence>
<evidence type="ECO:0000313" key="8">
    <source>
        <dbReference type="Proteomes" id="UP000216429"/>
    </source>
</evidence>
<evidence type="ECO:0000256" key="1">
    <source>
        <dbReference type="ARBA" id="ARBA00001947"/>
    </source>
</evidence>
<keyword evidence="8" id="KW-1185">Reference proteome</keyword>
<dbReference type="Gene3D" id="3.60.15.10">
    <property type="entry name" value="Ribonuclease Z/Hydroxyacylglutathione hydrolase-like"/>
    <property type="match status" value="1"/>
</dbReference>
<reference evidence="8" key="1">
    <citation type="submission" date="2017-05" db="EMBL/GenBank/DDBJ databases">
        <title>Complete and WGS of Bordetella genogroups.</title>
        <authorList>
            <person name="Spilker T."/>
            <person name="Lipuma J."/>
        </authorList>
    </citation>
    <scope>NUCLEOTIDE SEQUENCE [LARGE SCALE GENOMIC DNA]</scope>
    <source>
        <strain evidence="8">AU6712</strain>
    </source>
</reference>
<comment type="cofactor">
    <cofactor evidence="1">
        <name>Zn(2+)</name>
        <dbReference type="ChEBI" id="CHEBI:29105"/>
    </cofactor>
</comment>
<evidence type="ECO:0000256" key="2">
    <source>
        <dbReference type="ARBA" id="ARBA00007749"/>
    </source>
</evidence>
<evidence type="ECO:0000259" key="6">
    <source>
        <dbReference type="SMART" id="SM00849"/>
    </source>
</evidence>
<dbReference type="PANTHER" id="PTHR42978:SF7">
    <property type="entry name" value="METALLO-HYDROLASE RV2300C-RELATED"/>
    <property type="match status" value="1"/>
</dbReference>
<sequence length="277" mass="30884">MQAGQAVTAVAQLANDRPAYEVYAIRYASVTRRAADNFISRADIHDGPMPLDFYCWLLRGPAGNVLVDTGFSACSARARHRRFSLEPADALARLGLAQDDIDDVILTHLHYDHAGNVDAYPKARVHLQDAEMQYATGRYMCFAAMRHFFSVDDVQSVVRQVYAGRVRFHDGDAQLAPGLELYRIGGHTPGLQVVRVHTRRGWVVLASDALHYYRNFTDNNPFPAIFHMGDMLEGYARIHSLADSEAHIVPGHDPAVAQRYPLAAGEGIYRLDVPPRQ</sequence>
<organism evidence="7 8">
    <name type="scientific">Bordetella genomosp. 12</name>
    <dbReference type="NCBI Taxonomy" id="463035"/>
    <lineage>
        <taxon>Bacteria</taxon>
        <taxon>Pseudomonadati</taxon>
        <taxon>Pseudomonadota</taxon>
        <taxon>Betaproteobacteria</taxon>
        <taxon>Burkholderiales</taxon>
        <taxon>Alcaligenaceae</taxon>
        <taxon>Bordetella</taxon>
    </lineage>
</organism>
<protein>
    <submittedName>
        <fullName evidence="7">MBL fold hydrolase</fullName>
    </submittedName>
</protein>
<keyword evidence="4 7" id="KW-0378">Hydrolase</keyword>
<gene>
    <name evidence="7" type="ORF">CAL22_17340</name>
</gene>
<keyword evidence="5" id="KW-0862">Zinc</keyword>
<comment type="similarity">
    <text evidence="2">Belongs to the metallo-beta-lactamase superfamily.</text>
</comment>
<evidence type="ECO:0000313" key="7">
    <source>
        <dbReference type="EMBL" id="OZI71574.1"/>
    </source>
</evidence>
<dbReference type="EMBL" id="NEVU01000003">
    <property type="protein sequence ID" value="OZI71574.1"/>
    <property type="molecule type" value="Genomic_DNA"/>
</dbReference>